<name>A0A6P7SMJ5_9MOLL</name>
<feature type="signal peptide" evidence="1">
    <location>
        <begin position="1"/>
        <end position="25"/>
    </location>
</feature>
<keyword evidence="2" id="KW-1185">Reference proteome</keyword>
<dbReference type="AlphaFoldDB" id="A0A6P7SMJ5"/>
<feature type="chain" id="PRO_5028350851" evidence="1">
    <location>
        <begin position="26"/>
        <end position="127"/>
    </location>
</feature>
<accession>A0A6P7SMJ5</accession>
<evidence type="ECO:0000313" key="3">
    <source>
        <dbReference type="RefSeq" id="XP_029639647.1"/>
    </source>
</evidence>
<gene>
    <name evidence="3" type="primary">LOC115214763</name>
</gene>
<dbReference type="KEGG" id="osn:115214763"/>
<reference evidence="3" key="1">
    <citation type="submission" date="2025-08" db="UniProtKB">
        <authorList>
            <consortium name="RefSeq"/>
        </authorList>
    </citation>
    <scope>IDENTIFICATION</scope>
</reference>
<dbReference type="Proteomes" id="UP000515154">
    <property type="component" value="Linkage group LG8"/>
</dbReference>
<evidence type="ECO:0000313" key="2">
    <source>
        <dbReference type="Proteomes" id="UP000515154"/>
    </source>
</evidence>
<evidence type="ECO:0000256" key="1">
    <source>
        <dbReference type="SAM" id="SignalP"/>
    </source>
</evidence>
<organism evidence="2 3">
    <name type="scientific">Octopus sinensis</name>
    <name type="common">East Asian common octopus</name>
    <dbReference type="NCBI Taxonomy" id="2607531"/>
    <lineage>
        <taxon>Eukaryota</taxon>
        <taxon>Metazoa</taxon>
        <taxon>Spiralia</taxon>
        <taxon>Lophotrochozoa</taxon>
        <taxon>Mollusca</taxon>
        <taxon>Cephalopoda</taxon>
        <taxon>Coleoidea</taxon>
        <taxon>Octopodiformes</taxon>
        <taxon>Octopoda</taxon>
        <taxon>Incirrata</taxon>
        <taxon>Octopodidae</taxon>
        <taxon>Octopus</taxon>
    </lineage>
</organism>
<sequence length="127" mass="14252">MALSNFVQLTWTCLAMGIFLHVIYGNPVAPVDQEETTDDDSFPLDNEEECQPKNLTSCPPDHCCVTEILAYQPSFKGQRAAGHLVCRRMRDEGELCILKDALHICPCREGLDCVEMDDSDYGHCSRI</sequence>
<dbReference type="RefSeq" id="XP_029639647.1">
    <property type="nucleotide sequence ID" value="XM_029783787.2"/>
</dbReference>
<protein>
    <submittedName>
        <fullName evidence="3">Uncharacterized protein LOC115214763</fullName>
    </submittedName>
</protein>
<proteinExistence type="predicted"/>
<keyword evidence="1" id="KW-0732">Signal</keyword>